<feature type="signal peptide" evidence="1">
    <location>
        <begin position="1"/>
        <end position="20"/>
    </location>
</feature>
<reference evidence="2 3" key="1">
    <citation type="submission" date="2018-06" db="EMBL/GenBank/DDBJ databases">
        <authorList>
            <consortium name="Pathogen Informatics"/>
            <person name="Doyle S."/>
        </authorList>
    </citation>
    <scope>NUCLEOTIDE SEQUENCE [LARGE SCALE GENOMIC DNA]</scope>
    <source>
        <strain evidence="2 3">NCTC13316</strain>
    </source>
</reference>
<dbReference type="EMBL" id="UGOD01000005">
    <property type="protein sequence ID" value="STX81473.1"/>
    <property type="molecule type" value="Genomic_DNA"/>
</dbReference>
<feature type="chain" id="PRO_5016945187" evidence="1">
    <location>
        <begin position="21"/>
        <end position="169"/>
    </location>
</feature>
<protein>
    <submittedName>
        <fullName evidence="2">Conjugative transfer protein</fullName>
    </submittedName>
</protein>
<dbReference type="InterPro" id="IPR014109">
    <property type="entry name" value="Thiol-disulphide_isomerase_rbB"/>
</dbReference>
<dbReference type="Proteomes" id="UP000254794">
    <property type="component" value="Unassembled WGS sequence"/>
</dbReference>
<dbReference type="SUPFAM" id="SSF52833">
    <property type="entry name" value="Thioredoxin-like"/>
    <property type="match status" value="1"/>
</dbReference>
<organism evidence="2 3">
    <name type="scientific">Legionella busanensis</name>
    <dbReference type="NCBI Taxonomy" id="190655"/>
    <lineage>
        <taxon>Bacteria</taxon>
        <taxon>Pseudomonadati</taxon>
        <taxon>Pseudomonadota</taxon>
        <taxon>Gammaproteobacteria</taxon>
        <taxon>Legionellales</taxon>
        <taxon>Legionellaceae</taxon>
        <taxon>Legionella</taxon>
    </lineage>
</organism>
<evidence type="ECO:0000313" key="3">
    <source>
        <dbReference type="Proteomes" id="UP000254794"/>
    </source>
</evidence>
<evidence type="ECO:0000256" key="1">
    <source>
        <dbReference type="SAM" id="SignalP"/>
    </source>
</evidence>
<keyword evidence="3" id="KW-1185">Reference proteome</keyword>
<keyword evidence="1" id="KW-0732">Signal</keyword>
<proteinExistence type="predicted"/>
<evidence type="ECO:0000313" key="2">
    <source>
        <dbReference type="EMBL" id="STX81473.1"/>
    </source>
</evidence>
<accession>A0A378KBC7</accession>
<dbReference type="Pfam" id="PF13728">
    <property type="entry name" value="TraF"/>
    <property type="match status" value="1"/>
</dbReference>
<dbReference type="InterPro" id="IPR039555">
    <property type="entry name" value="TraF/TrbB"/>
</dbReference>
<name>A0A378KBC7_9GAMM</name>
<dbReference type="AlphaFoldDB" id="A0A378KBC7"/>
<dbReference type="Gene3D" id="3.40.30.10">
    <property type="entry name" value="Glutaredoxin"/>
    <property type="match status" value="1"/>
</dbReference>
<dbReference type="NCBIfam" id="TIGR02738">
    <property type="entry name" value="TrbB"/>
    <property type="match status" value="1"/>
</dbReference>
<gene>
    <name evidence="2" type="ORF">NCTC13316_03346</name>
</gene>
<dbReference type="OrthoDB" id="5559625at2"/>
<dbReference type="RefSeq" id="WP_115332856.1">
    <property type="nucleotide sequence ID" value="NZ_CAAAHP010000008.1"/>
</dbReference>
<dbReference type="InterPro" id="IPR036249">
    <property type="entry name" value="Thioredoxin-like_sf"/>
</dbReference>
<sequence length="169" mass="19213">MIRLRLIVLLFWGACLSVYAGQAQWLTQMIHEHEDVMQTKRIGDYEKKEKGFFSNHGLILFYGSLCPHCRQFAPILKRWADHHQAEVLPLAFDNQPLPEFPTFLPASTEWTNAAFGGNAIHYPALFLVNSKTNVLYPVGFGSMTDDELNGRMAALITKIKAYENKGKVQ</sequence>